<dbReference type="EMBL" id="CAUM01000060">
    <property type="protein sequence ID" value="CCV05228.1"/>
    <property type="molecule type" value="Genomic_DNA"/>
</dbReference>
<evidence type="ECO:0000313" key="2">
    <source>
        <dbReference type="Proteomes" id="UP000012062"/>
    </source>
</evidence>
<dbReference type="AlphaFoldDB" id="M5EM15"/>
<comment type="caution">
    <text evidence="1">The sequence shown here is derived from an EMBL/GenBank/DDBJ whole genome shotgun (WGS) entry which is preliminary data.</text>
</comment>
<reference evidence="1 2" key="1">
    <citation type="submission" date="2013-02" db="EMBL/GenBank/DDBJ databases">
        <authorList>
            <person name="Genoscope - CEA"/>
        </authorList>
    </citation>
    <scope>NUCLEOTIDE SEQUENCE [LARGE SCALE GENOMIC DNA]</scope>
    <source>
        <strain evidence="1 2">STM 2683</strain>
    </source>
</reference>
<protein>
    <submittedName>
        <fullName evidence="1">Uncharacterized protein</fullName>
    </submittedName>
</protein>
<keyword evidence="2" id="KW-1185">Reference proteome</keyword>
<proteinExistence type="predicted"/>
<name>M5EM15_9HYPH</name>
<dbReference type="Proteomes" id="UP000012062">
    <property type="component" value="Unassembled WGS sequence"/>
</dbReference>
<sequence length="160" mass="16429">MVSTQWTCRTTRCGINACTVVSIEGRNPRGLSASMVKPCGRSAAGSRCLTALSSAGIATGTMMSSASASLSQVPDALIQSVSPAFSEVLPPAAWVKCGSRPMLAESVRKAASSRVSASVAIEHSSTNPAAYLTASDVPSLGQMLASVSQMRVSYVNSDLI</sequence>
<organism evidence="1 2">
    <name type="scientific">Mesorhizobium metallidurans STM 2683</name>
    <dbReference type="NCBI Taxonomy" id="1297569"/>
    <lineage>
        <taxon>Bacteria</taxon>
        <taxon>Pseudomonadati</taxon>
        <taxon>Pseudomonadota</taxon>
        <taxon>Alphaproteobacteria</taxon>
        <taxon>Hyphomicrobiales</taxon>
        <taxon>Phyllobacteriaceae</taxon>
        <taxon>Mesorhizobium</taxon>
    </lineage>
</organism>
<dbReference type="STRING" id="1297569.MESS2_1520027"/>
<evidence type="ECO:0000313" key="1">
    <source>
        <dbReference type="EMBL" id="CCV05228.1"/>
    </source>
</evidence>
<gene>
    <name evidence="1" type="ORF">MESS2_1520027</name>
</gene>
<accession>M5EM15</accession>